<keyword evidence="8 12" id="KW-0051">Antiviral defense</keyword>
<dbReference type="RefSeq" id="WP_200584623.1">
    <property type="nucleotide sequence ID" value="NZ_JAEHFY010000003.1"/>
</dbReference>
<keyword evidence="16" id="KW-1185">Reference proteome</keyword>
<feature type="active site" description="Proton acceptor for HNH nuclease domain" evidence="12">
    <location>
        <position position="786"/>
    </location>
</feature>
<comment type="function">
    <text evidence="12">CRISPR (clustered regularly interspaced short palindromic repeat) is an adaptive immune system that provides protection against mobile genetic elements (viruses, transposable elements and conjugative plasmids). CRISPR clusters contain spacers, sequences complementary to antecedent mobile elements, and target invading nucleic acids. CRISPR clusters are transcribed and processed into CRISPR RNA (crRNA). In type II CRISPR systems correct processing of pre-crRNA requires a trans-encoded small RNA (tracrRNA), endogenous ribonuclease 3 (rnc) and this protein. The tracrRNA serves as a guide for ribonuclease 3-aided processing of pre-crRNA. Subsequently Cas9/crRNA/tracrRNA endonucleolytically cleaves linear or circular dsDNA target complementary to the spacer; Cas9 is inactive in the absence of the 2 guide RNAs (gRNA). Cas9 recognizes the protospacer adjacent motif (PAM) in the CRISPR repeat sequences to help distinguish self versus nonself, as targets within the bacterial CRISPR locus do not have PAMs. PAM recognition is also required for catalytic activity.</text>
</comment>
<comment type="caution">
    <text evidence="15">The sequence shown here is derived from an EMBL/GenBank/DDBJ whole genome shotgun (WGS) entry which is preliminary data.</text>
</comment>
<evidence type="ECO:0000256" key="10">
    <source>
        <dbReference type="ARBA" id="ARBA00023211"/>
    </source>
</evidence>
<accession>A0ABS1BG73</accession>
<evidence type="ECO:0000256" key="5">
    <source>
        <dbReference type="ARBA" id="ARBA00022801"/>
    </source>
</evidence>
<dbReference type="Gene3D" id="3.30.420.10">
    <property type="entry name" value="Ribonuclease H-like superfamily/Ribonuclease H"/>
    <property type="match status" value="3"/>
</dbReference>
<evidence type="ECO:0000256" key="12">
    <source>
        <dbReference type="HAMAP-Rule" id="MF_01480"/>
    </source>
</evidence>
<feature type="binding site" evidence="12">
    <location>
        <position position="706"/>
    </location>
    <ligand>
        <name>Mg(2+)</name>
        <dbReference type="ChEBI" id="CHEBI:18420"/>
        <label>2</label>
    </ligand>
</feature>
<feature type="binding site" evidence="12">
    <location>
        <position position="8"/>
    </location>
    <ligand>
        <name>Mg(2+)</name>
        <dbReference type="ChEBI" id="CHEBI:18420"/>
        <label>2</label>
    </ligand>
</feature>
<evidence type="ECO:0000313" key="15">
    <source>
        <dbReference type="EMBL" id="MBK0381838.1"/>
    </source>
</evidence>
<evidence type="ECO:0000256" key="11">
    <source>
        <dbReference type="ARBA" id="ARBA00046380"/>
    </source>
</evidence>
<evidence type="ECO:0000256" key="6">
    <source>
        <dbReference type="ARBA" id="ARBA00022842"/>
    </source>
</evidence>
<feature type="binding site" evidence="12">
    <location>
        <position position="706"/>
    </location>
    <ligand>
        <name>Mg(2+)</name>
        <dbReference type="ChEBI" id="CHEBI:18420"/>
        <label>1</label>
    </ligand>
</feature>
<evidence type="ECO:0000313" key="16">
    <source>
        <dbReference type="Proteomes" id="UP000660024"/>
    </source>
</evidence>
<evidence type="ECO:0000256" key="2">
    <source>
        <dbReference type="ARBA" id="ARBA00022722"/>
    </source>
</evidence>
<feature type="compositionally biased region" description="Basic and acidic residues" evidence="13">
    <location>
        <begin position="50"/>
        <end position="60"/>
    </location>
</feature>
<dbReference type="GO" id="GO:0004519">
    <property type="term" value="F:endonuclease activity"/>
    <property type="evidence" value="ECO:0007669"/>
    <property type="project" value="UniProtKB-KW"/>
</dbReference>
<dbReference type="Pfam" id="PF13395">
    <property type="entry name" value="HNH_4"/>
    <property type="match status" value="1"/>
</dbReference>
<protein>
    <recommendedName>
        <fullName evidence="12">CRISPR-associated endonuclease Cas9</fullName>
        <ecNumber evidence="12">3.1.-.-</ecNumber>
    </recommendedName>
</protein>
<feature type="active site" description="For RuvC-like nuclease domain" evidence="12">
    <location>
        <position position="8"/>
    </location>
</feature>
<feature type="domain" description="HNH Cas9-type" evidence="14">
    <location>
        <begin position="704"/>
        <end position="876"/>
    </location>
</feature>
<proteinExistence type="inferred from homology"/>
<dbReference type="InterPro" id="IPR036397">
    <property type="entry name" value="RNaseH_sf"/>
</dbReference>
<reference evidence="15 16" key="1">
    <citation type="submission" date="2020-12" db="EMBL/GenBank/DDBJ databases">
        <title>Bacterial novel species Pedobacter sp. SD-b isolated from soil.</title>
        <authorList>
            <person name="Jung H.-Y."/>
        </authorList>
    </citation>
    <scope>NUCLEOTIDE SEQUENCE [LARGE SCALE GENOMIC DNA]</scope>
    <source>
        <strain evidence="15 16">SD-b</strain>
    </source>
</reference>
<dbReference type="InterPro" id="IPR041383">
    <property type="entry name" value="RuvC_III"/>
</dbReference>
<evidence type="ECO:0000256" key="1">
    <source>
        <dbReference type="ARBA" id="ARBA00001946"/>
    </source>
</evidence>
<dbReference type="InterPro" id="IPR028629">
    <property type="entry name" value="Cas9"/>
</dbReference>
<dbReference type="NCBIfam" id="TIGR01865">
    <property type="entry name" value="cas_Csn1"/>
    <property type="match status" value="2"/>
</dbReference>
<evidence type="ECO:0000256" key="8">
    <source>
        <dbReference type="ARBA" id="ARBA00023118"/>
    </source>
</evidence>
<keyword evidence="10" id="KW-0464">Manganese</keyword>
<dbReference type="EMBL" id="JAEHFY010000003">
    <property type="protein sequence ID" value="MBK0381838.1"/>
    <property type="molecule type" value="Genomic_DNA"/>
</dbReference>
<dbReference type="PROSITE" id="PS51749">
    <property type="entry name" value="HNH_CAS9"/>
    <property type="match status" value="1"/>
</dbReference>
<feature type="compositionally biased region" description="Basic residues" evidence="13">
    <location>
        <begin position="1041"/>
        <end position="1052"/>
    </location>
</feature>
<keyword evidence="2 12" id="KW-0540">Nuclease</keyword>
<gene>
    <name evidence="12 15" type="primary">cas9</name>
    <name evidence="15" type="ORF">I5M32_02595</name>
</gene>
<organism evidence="15 16">
    <name type="scientific">Pedobacter segetis</name>
    <dbReference type="NCBI Taxonomy" id="2793069"/>
    <lineage>
        <taxon>Bacteria</taxon>
        <taxon>Pseudomonadati</taxon>
        <taxon>Bacteroidota</taxon>
        <taxon>Sphingobacteriia</taxon>
        <taxon>Sphingobacteriales</taxon>
        <taxon>Sphingobacteriaceae</taxon>
        <taxon>Pedobacter</taxon>
    </lineage>
</organism>
<evidence type="ECO:0000259" key="14">
    <source>
        <dbReference type="PROSITE" id="PS51749"/>
    </source>
</evidence>
<comment type="similarity">
    <text evidence="12">Belongs to the CRISPR-associated Cas9 family.</text>
</comment>
<sequence length="1406" mass="163544">MKKILGLDLGTTSIGWAFVNEAETEFEVSSIEKIGARIIQYENFSKVDKNGKVTESKNPESDFSSGKGLSPNADRTLKRSARRNLQRYKLRRENLIQILKEHHLLNSDSILAEDGKNTTHETYALRAKAATEEISKEEFCRVLLMINKKRGYKSSRKINNKDENDGQAIDGMTVAKQLYEENITPGEYAFKLLKNGKKDIPDFYRSDLQSELDKIWEFQKQFYPEILTEDLKKAITGQGKEGTRKRFLAIAKTYTAEAKGTREDKKSQAYQWRCEGLTKQLSIEEVAFVITEINSNINSSSGYLGAISDRSKELYFNKQTVGEYLYQQLQKSQHNKLKNQVFYRQDYLDEFETIWEKQAQFHQELTPELKVEIRDVVIFYQRKLKSQKGLVSLCEFENKIIEVESEGLRKQKKIGLKVAPKSSPLFQEFKIWQNLNNLKIKNKLSGEIRLFDSDSKQLLFNELNIKGNLSKDSCLEILGYKPRDYELNFSTLEGNRTNQALYKAYFKMMELEGHDEIEWLNMSSKEIKDTISSFFQSQNISTKILYFNAELDGKGFEKQESYQLWHLLYSYVEDDSFSGNELLYKLLEYKFGFKNEFAKVLANVTFQADYGNLSAKAIRNIYPFIKELHYDKACLAAKYRHSASSLTKEEIENKILKDKLELLPKNSLRNPVVEKILNQMVNVVNAIIAEPSLGKPDEIRIELARELKKNAKEREEMTSNINSAKLKHDKIREILVTEFNVPNPTRNDIIRYKLYEELKFNGYKDLYTNEYVQKNQIFSKLYDVDHIIPQSRLFDDSFSNKVLVPRLVNLDKGNKTAADYILDKYGEEKLLEFTARIEMLHQENYKNNEEGISKAKLKKLKLKGSEIGEGFIDRDLRDSQYIAKKARYMLQEICKTVTPTTGSITDRLREDWDLINVMQELNFSKYKSLGLTEMVEKKDGSFKERIIDWTKRNDHRHHAMDALTIAFTKHSHIQFLNNLNARYQENKISNDIKGIEEKETVIIKDDEGNKQRKFKCPLNNFREEAKKHLENVLISQKAKNKVVTKNKNKTKSAKGEQSKTELTPRGQLHKETVYSKYKIYKSKEEKISAKFDEQTINMVGNPKEKEALLKRLREYDGDPKKAFTGKNSPTKNPIYLDAEKTVELPEKVKLTWLEDDFSIRKDITPENFKDLKSIEKVVDEGIKRILIHRLEAFNSNPKEAFSNLDKNPIWLNEAKGISIKKTKISGVKNAEALHHKIDHLGNLVLDDDGKTVPSDYVSTGNNHHVAIYKDKNGDLQEKVVSFYEAVERVNQKLPIIDKSFNQDLGWQFLFSMKQNEYFVFTSENFDPNEYDLLNPDNNNRISPNLFRVQKIATKNYMFRHHLETNVDTNKILSGHSYFHYQSTNLLKNIIKVRINHIGQIVKIGEY</sequence>
<comment type="domain">
    <text evidence="12">Has 2 endonuclease domains. The discontinuous RuvC-like domain cleaves the target DNA noncomplementary to crRNA while the HNH nuclease domain cleaves the target DNA complementary to crRNA.</text>
</comment>
<evidence type="ECO:0000256" key="7">
    <source>
        <dbReference type="ARBA" id="ARBA00022884"/>
    </source>
</evidence>
<comment type="subunit">
    <text evidence="11 12">Monomer. Binds crRNA and tracrRNA.</text>
</comment>
<keyword evidence="9 12" id="KW-0238">DNA-binding</keyword>
<dbReference type="Pfam" id="PF18541">
    <property type="entry name" value="RuvC_III"/>
    <property type="match status" value="1"/>
</dbReference>
<keyword evidence="6 12" id="KW-0460">Magnesium</keyword>
<dbReference type="HAMAP" id="MF_01480">
    <property type="entry name" value="Cas9"/>
    <property type="match status" value="1"/>
</dbReference>
<feature type="binding site" evidence="12">
    <location>
        <position position="8"/>
    </location>
    <ligand>
        <name>Mg(2+)</name>
        <dbReference type="ChEBI" id="CHEBI:18420"/>
        <label>1</label>
    </ligand>
</feature>
<dbReference type="InterPro" id="IPR033114">
    <property type="entry name" value="HNH_CAS9"/>
</dbReference>
<comment type="cofactor">
    <cofactor evidence="1 12">
        <name>Mg(2+)</name>
        <dbReference type="ChEBI" id="CHEBI:18420"/>
    </cofactor>
</comment>
<evidence type="ECO:0000256" key="3">
    <source>
        <dbReference type="ARBA" id="ARBA00022723"/>
    </source>
</evidence>
<feature type="binding site" evidence="12">
    <location>
        <position position="702"/>
    </location>
    <ligand>
        <name>Mg(2+)</name>
        <dbReference type="ChEBI" id="CHEBI:18420"/>
        <label>1</label>
    </ligand>
</feature>
<keyword evidence="4 12" id="KW-0255">Endonuclease</keyword>
<dbReference type="Proteomes" id="UP000660024">
    <property type="component" value="Unassembled WGS sequence"/>
</dbReference>
<dbReference type="InterPro" id="IPR003615">
    <property type="entry name" value="HNH_nuc"/>
</dbReference>
<dbReference type="EC" id="3.1.-.-" evidence="12"/>
<keyword evidence="5 12" id="KW-0378">Hydrolase</keyword>
<keyword evidence="3 12" id="KW-0479">Metal-binding</keyword>
<evidence type="ECO:0000256" key="13">
    <source>
        <dbReference type="SAM" id="MobiDB-lite"/>
    </source>
</evidence>
<name>A0ABS1BG73_9SPHI</name>
<feature type="region of interest" description="Disordered" evidence="13">
    <location>
        <begin position="50"/>
        <end position="77"/>
    </location>
</feature>
<evidence type="ECO:0000256" key="9">
    <source>
        <dbReference type="ARBA" id="ARBA00023125"/>
    </source>
</evidence>
<evidence type="ECO:0000256" key="4">
    <source>
        <dbReference type="ARBA" id="ARBA00022759"/>
    </source>
</evidence>
<feature type="binding site" evidence="12">
    <location>
        <position position="958"/>
    </location>
    <ligand>
        <name>Mg(2+)</name>
        <dbReference type="ChEBI" id="CHEBI:18420"/>
        <label>2</label>
    </ligand>
</feature>
<keyword evidence="7 12" id="KW-0694">RNA-binding</keyword>
<feature type="region of interest" description="Disordered" evidence="13">
    <location>
        <begin position="1041"/>
        <end position="1067"/>
    </location>
</feature>